<comment type="caution">
    <text evidence="9">The sequence shown here is derived from an EMBL/GenBank/DDBJ whole genome shotgun (WGS) entry which is preliminary data.</text>
</comment>
<keyword evidence="7" id="KW-0812">Transmembrane</keyword>
<proteinExistence type="predicted"/>
<dbReference type="InterPro" id="IPR038063">
    <property type="entry name" value="Transpep_catalytic_dom"/>
</dbReference>
<evidence type="ECO:0000256" key="3">
    <source>
        <dbReference type="ARBA" id="ARBA00022960"/>
    </source>
</evidence>
<feature type="domain" description="L,D-TPase catalytic" evidence="8">
    <location>
        <begin position="391"/>
        <end position="516"/>
    </location>
</feature>
<keyword evidence="4 6" id="KW-0573">Peptidoglycan synthesis</keyword>
<evidence type="ECO:0000259" key="8">
    <source>
        <dbReference type="PROSITE" id="PS52029"/>
    </source>
</evidence>
<dbReference type="GO" id="GO:0071972">
    <property type="term" value="F:peptidoglycan L,D-transpeptidase activity"/>
    <property type="evidence" value="ECO:0007669"/>
    <property type="project" value="TreeGrafter"/>
</dbReference>
<keyword evidence="2" id="KW-0808">Transferase</keyword>
<feature type="active site" description="Proton donor/acceptor" evidence="6">
    <location>
        <position position="470"/>
    </location>
</feature>
<reference evidence="9 10" key="1">
    <citation type="submission" date="2017-12" db="EMBL/GenBank/DDBJ databases">
        <title>Phylogenetic diversity of female urinary microbiome.</title>
        <authorList>
            <person name="Thomas-White K."/>
            <person name="Wolfe A.J."/>
        </authorList>
    </citation>
    <scope>NUCLEOTIDE SEQUENCE [LARGE SCALE GENOMIC DNA]</scope>
    <source>
        <strain evidence="9 10">UMB0064</strain>
    </source>
</reference>
<keyword evidence="7" id="KW-1133">Transmembrane helix</keyword>
<evidence type="ECO:0000256" key="5">
    <source>
        <dbReference type="ARBA" id="ARBA00023316"/>
    </source>
</evidence>
<sequence>MTIASHDDAMFDAAGGELSEDTMVINNPLVDAEQMPNNPSGKQGLSRRTRIALWSSGAVLAVLLLSLIGWFFGARWYYQDKAPLGVEFGSVSVAGQNAQQLRVTVSNAVARSSVTVSDDNGKSVKANLKDLGVAVNVNQTVKNLLTAKNDNIFAKVNPFIHHNVPLNAKVDKYATSQYLAKSFVNEDNRAVGSTIAFDAESKSYSVVTGKSGKMPENTQVLTQVNKLVKEPGHPSSVKISYKNVSMPISVESAQQAADQANARVSAQYVVSNGDGKNFQIPADQIAQWITVDADPAQGTIKLQYDKQKVSDYISSTLPEQLNQAKVDQEDVVDGSGKVLLTKVKGANGVTIGRTDAVVNTLYDALTKGEGASTQVESTITKFETKRTKSEMRIVVDKSTQMAYAYRNDELVRSFPICSGKNGANESDNGNFFIYLKYATQDMTGLNDDGSRYLSKGVKWVSYYNGGEGFHTATWNYGGIASGDSVGHGSHGCINMYEQDSKWIYENCPQGTLVQVVGSQPTGPVR</sequence>
<dbReference type="Pfam" id="PF03734">
    <property type="entry name" value="YkuD"/>
    <property type="match status" value="1"/>
</dbReference>
<comment type="pathway">
    <text evidence="1 6">Cell wall biogenesis; peptidoglycan biosynthesis.</text>
</comment>
<dbReference type="InterPro" id="IPR005490">
    <property type="entry name" value="LD_TPept_cat_dom"/>
</dbReference>
<dbReference type="GO" id="GO:0008360">
    <property type="term" value="P:regulation of cell shape"/>
    <property type="evidence" value="ECO:0007669"/>
    <property type="project" value="UniProtKB-UniRule"/>
</dbReference>
<evidence type="ECO:0000313" key="10">
    <source>
        <dbReference type="Proteomes" id="UP000242263"/>
    </source>
</evidence>
<evidence type="ECO:0000313" key="9">
    <source>
        <dbReference type="EMBL" id="PKZ15415.1"/>
    </source>
</evidence>
<evidence type="ECO:0000256" key="6">
    <source>
        <dbReference type="PROSITE-ProRule" id="PRU01373"/>
    </source>
</evidence>
<dbReference type="AlphaFoldDB" id="A0A2I1M5M1"/>
<feature type="active site" description="Nucleophile" evidence="6">
    <location>
        <position position="492"/>
    </location>
</feature>
<dbReference type="GO" id="GO:0016740">
    <property type="term" value="F:transferase activity"/>
    <property type="evidence" value="ECO:0007669"/>
    <property type="project" value="UniProtKB-KW"/>
</dbReference>
<dbReference type="InterPro" id="IPR050979">
    <property type="entry name" value="LD-transpeptidase"/>
</dbReference>
<evidence type="ECO:0000256" key="2">
    <source>
        <dbReference type="ARBA" id="ARBA00022679"/>
    </source>
</evidence>
<feature type="transmembrane region" description="Helical" evidence="7">
    <location>
        <begin position="51"/>
        <end position="72"/>
    </location>
</feature>
<dbReference type="CDD" id="cd16913">
    <property type="entry name" value="YkuD_like"/>
    <property type="match status" value="1"/>
</dbReference>
<evidence type="ECO:0000256" key="7">
    <source>
        <dbReference type="SAM" id="Phobius"/>
    </source>
</evidence>
<dbReference type="RefSeq" id="WP_021617948.1">
    <property type="nucleotide sequence ID" value="NZ_JAHACM010000003.1"/>
</dbReference>
<dbReference type="UniPathway" id="UPA00219"/>
<dbReference type="GO" id="GO:0018104">
    <property type="term" value="P:peptidoglycan-protein cross-linking"/>
    <property type="evidence" value="ECO:0007669"/>
    <property type="project" value="TreeGrafter"/>
</dbReference>
<evidence type="ECO:0000256" key="1">
    <source>
        <dbReference type="ARBA" id="ARBA00004752"/>
    </source>
</evidence>
<dbReference type="Proteomes" id="UP000242263">
    <property type="component" value="Unassembled WGS sequence"/>
</dbReference>
<keyword evidence="3 6" id="KW-0133">Cell shape</keyword>
<name>A0A2I1M5M1_9BIFI</name>
<gene>
    <name evidence="9" type="ORF">CYJ32_03295</name>
</gene>
<organism evidence="9 10">
    <name type="scientific">Alloscardovia omnicolens</name>
    <dbReference type="NCBI Taxonomy" id="419015"/>
    <lineage>
        <taxon>Bacteria</taxon>
        <taxon>Bacillati</taxon>
        <taxon>Actinomycetota</taxon>
        <taxon>Actinomycetes</taxon>
        <taxon>Bifidobacteriales</taxon>
        <taxon>Bifidobacteriaceae</taxon>
        <taxon>Alloscardovia</taxon>
    </lineage>
</organism>
<protein>
    <submittedName>
        <fullName evidence="9">Murein L,D-transpeptidase</fullName>
    </submittedName>
</protein>
<keyword evidence="7" id="KW-0472">Membrane</keyword>
<dbReference type="Gene3D" id="2.40.440.10">
    <property type="entry name" value="L,D-transpeptidase catalytic domain-like"/>
    <property type="match status" value="1"/>
</dbReference>
<dbReference type="GO" id="GO:0005576">
    <property type="term" value="C:extracellular region"/>
    <property type="evidence" value="ECO:0007669"/>
    <property type="project" value="TreeGrafter"/>
</dbReference>
<evidence type="ECO:0000256" key="4">
    <source>
        <dbReference type="ARBA" id="ARBA00022984"/>
    </source>
</evidence>
<dbReference type="PROSITE" id="PS52029">
    <property type="entry name" value="LD_TPASE"/>
    <property type="match status" value="1"/>
</dbReference>
<dbReference type="EMBL" id="PKGU01000002">
    <property type="protein sequence ID" value="PKZ15415.1"/>
    <property type="molecule type" value="Genomic_DNA"/>
</dbReference>
<dbReference type="GO" id="GO:0071555">
    <property type="term" value="P:cell wall organization"/>
    <property type="evidence" value="ECO:0007669"/>
    <property type="project" value="UniProtKB-UniRule"/>
</dbReference>
<dbReference type="SUPFAM" id="SSF141523">
    <property type="entry name" value="L,D-transpeptidase catalytic domain-like"/>
    <property type="match status" value="1"/>
</dbReference>
<keyword evidence="5 6" id="KW-0961">Cell wall biogenesis/degradation</keyword>
<accession>A0A2I1M5M1</accession>
<dbReference type="PANTHER" id="PTHR30582">
    <property type="entry name" value="L,D-TRANSPEPTIDASE"/>
    <property type="match status" value="1"/>
</dbReference>
<dbReference type="PANTHER" id="PTHR30582:SF2">
    <property type="entry name" value="L,D-TRANSPEPTIDASE YCIB-RELATED"/>
    <property type="match status" value="1"/>
</dbReference>